<dbReference type="AlphaFoldDB" id="A0A6N7EW60"/>
<dbReference type="InParanoid" id="A0A6N7EW60"/>
<name>A0A6N7EW60_9GAMM</name>
<gene>
    <name evidence="2" type="ORF">GCU85_03610</name>
</gene>
<keyword evidence="1" id="KW-0472">Membrane</keyword>
<sequence>MTKPPKLFVKIIILFIIALVILPVLGFLLWTLQPYYRNTVGIINSNYLIHTSWDGEVGIYKYNDCKNSMPSILNVEFNSSYIATIDNHYLFVQNNYVHRPENKQEYSTPGYFIFDLKLSQFKKVSLNDFKDEIYKVENLGEKVRFQKPKKFLSVTQHQFSKMDNIELCL</sequence>
<proteinExistence type="predicted"/>
<organism evidence="2 3">
    <name type="scientific">Ostreibacterium oceani</name>
    <dbReference type="NCBI Taxonomy" id="2654998"/>
    <lineage>
        <taxon>Bacteria</taxon>
        <taxon>Pseudomonadati</taxon>
        <taxon>Pseudomonadota</taxon>
        <taxon>Gammaproteobacteria</taxon>
        <taxon>Cardiobacteriales</taxon>
        <taxon>Ostreibacteriaceae</taxon>
        <taxon>Ostreibacterium</taxon>
    </lineage>
</organism>
<protein>
    <submittedName>
        <fullName evidence="2">Uncharacterized protein</fullName>
    </submittedName>
</protein>
<evidence type="ECO:0000313" key="2">
    <source>
        <dbReference type="EMBL" id="MPV85825.1"/>
    </source>
</evidence>
<reference evidence="2 3" key="1">
    <citation type="submission" date="2019-10" db="EMBL/GenBank/DDBJ databases">
        <title>Cardiobacteriales fam. a chemoheterotrophic member of the order Cardiobacteriales, and proposal of Cardiobacteriales fam. nov.</title>
        <authorList>
            <person name="Wang C."/>
        </authorList>
    </citation>
    <scope>NUCLEOTIDE SEQUENCE [LARGE SCALE GENOMIC DNA]</scope>
    <source>
        <strain evidence="2 3">ML27</strain>
    </source>
</reference>
<keyword evidence="1" id="KW-1133">Transmembrane helix</keyword>
<evidence type="ECO:0000256" key="1">
    <source>
        <dbReference type="SAM" id="Phobius"/>
    </source>
</evidence>
<evidence type="ECO:0000313" key="3">
    <source>
        <dbReference type="Proteomes" id="UP000471298"/>
    </source>
</evidence>
<keyword evidence="1" id="KW-0812">Transmembrane</keyword>
<keyword evidence="3" id="KW-1185">Reference proteome</keyword>
<comment type="caution">
    <text evidence="2">The sequence shown here is derived from an EMBL/GenBank/DDBJ whole genome shotgun (WGS) entry which is preliminary data.</text>
</comment>
<dbReference type="RefSeq" id="WP_152809466.1">
    <property type="nucleotide sequence ID" value="NZ_WHNW01000003.1"/>
</dbReference>
<feature type="transmembrane region" description="Helical" evidence="1">
    <location>
        <begin position="7"/>
        <end position="30"/>
    </location>
</feature>
<accession>A0A6N7EW60</accession>
<dbReference type="EMBL" id="WHNW01000003">
    <property type="protein sequence ID" value="MPV85825.1"/>
    <property type="molecule type" value="Genomic_DNA"/>
</dbReference>
<dbReference type="Proteomes" id="UP000471298">
    <property type="component" value="Unassembled WGS sequence"/>
</dbReference>